<gene>
    <name evidence="4" type="ORF">SAMN05216466_106353</name>
</gene>
<comment type="subcellular location">
    <subcellularLocation>
        <location evidence="2">Cell membrane</location>
        <topology evidence="2">Lipid-anchor</topology>
    </subcellularLocation>
</comment>
<keyword evidence="2" id="KW-0472">Membrane</keyword>
<dbReference type="SUPFAM" id="SSF56954">
    <property type="entry name" value="Outer membrane efflux proteins (OEP)"/>
    <property type="match status" value="1"/>
</dbReference>
<dbReference type="Pfam" id="PF02321">
    <property type="entry name" value="OEP"/>
    <property type="match status" value="2"/>
</dbReference>
<keyword evidence="2" id="KW-0732">Signal</keyword>
<dbReference type="OrthoDB" id="9770517at2"/>
<sequence>MNRLLPKLAVAWFLVGLSSCAVGPDFRRPEAALPQRWTPAAPQAAATPPSRVADGSLDPQWWNAFNDPELSSLIARVATANLDVKVATARLTEARAARRIVGADAAPSVNGSASYEHARGSQNGLVDISGLNGKADYNVWQPGLDASWELDLWGRVRREIESADASVEASADLRRDLLLAALAETASDYVQLRGVQAEQAIVQQNLEIARHSLELTRVRFADGVATQLEIAEARGQVGTIEAQQPLLENRRLRLVNALGFLLGLPPRALEAELQAVKPIPPVPPRVPAGLPSELAERRPDIRQAAARLHAATADIGVAVGDFYPRVTLSGNLSLQAMHLGDLAEWSSRVFGVGPSLTVPIFEGGRLKGQLALRKAQQQEAMIQFQRTVLKAWHEVDDAMSDYDTRQLRRDKLAETVEQDRIALDNAQRQYVAGATDFLNVLTVQRDLLATQQAWVASSTDVSVSLVSLFKALGGGWETTFPAVPPAPAEDGAARVSQVPADTWRAGTGEAGYAAR</sequence>
<evidence type="ECO:0000256" key="3">
    <source>
        <dbReference type="SAM" id="MobiDB-lite"/>
    </source>
</evidence>
<organism evidence="4 5">
    <name type="scientific">Paraburkholderia phenazinium</name>
    <dbReference type="NCBI Taxonomy" id="60549"/>
    <lineage>
        <taxon>Bacteria</taxon>
        <taxon>Pseudomonadati</taxon>
        <taxon>Pseudomonadota</taxon>
        <taxon>Betaproteobacteria</taxon>
        <taxon>Burkholderiales</taxon>
        <taxon>Burkholderiaceae</taxon>
        <taxon>Paraburkholderia</taxon>
    </lineage>
</organism>
<comment type="similarity">
    <text evidence="1 2">Belongs to the outer membrane factor (OMF) (TC 1.B.17) family.</text>
</comment>
<evidence type="ECO:0000313" key="4">
    <source>
        <dbReference type="EMBL" id="SDH01017.1"/>
    </source>
</evidence>
<dbReference type="GO" id="GO:0005886">
    <property type="term" value="C:plasma membrane"/>
    <property type="evidence" value="ECO:0007669"/>
    <property type="project" value="UniProtKB-SubCell"/>
</dbReference>
<dbReference type="AlphaFoldDB" id="A0A1G7YXA4"/>
<evidence type="ECO:0000256" key="1">
    <source>
        <dbReference type="ARBA" id="ARBA00007613"/>
    </source>
</evidence>
<dbReference type="Gene3D" id="1.20.1600.10">
    <property type="entry name" value="Outer membrane efflux proteins (OEP)"/>
    <property type="match status" value="1"/>
</dbReference>
<keyword evidence="2" id="KW-1134">Transmembrane beta strand</keyword>
<reference evidence="4 5" key="1">
    <citation type="submission" date="2016-10" db="EMBL/GenBank/DDBJ databases">
        <authorList>
            <person name="de Groot N.N."/>
        </authorList>
    </citation>
    <scope>NUCLEOTIDE SEQUENCE [LARGE SCALE GENOMIC DNA]</scope>
    <source>
        <strain evidence="4 5">LMG 2247</strain>
    </source>
</reference>
<dbReference type="PANTHER" id="PTHR30203:SF25">
    <property type="entry name" value="OUTER MEMBRANE PROTEIN-RELATED"/>
    <property type="match status" value="1"/>
</dbReference>
<feature type="signal peptide" evidence="2">
    <location>
        <begin position="1"/>
        <end position="23"/>
    </location>
</feature>
<dbReference type="Gene3D" id="2.20.200.10">
    <property type="entry name" value="Outer membrane efflux proteins (OEP)"/>
    <property type="match status" value="1"/>
</dbReference>
<keyword evidence="2" id="KW-0564">Palmitate</keyword>
<keyword evidence="2 4" id="KW-0449">Lipoprotein</keyword>
<name>A0A1G7YXA4_9BURK</name>
<dbReference type="Proteomes" id="UP000199706">
    <property type="component" value="Unassembled WGS sequence"/>
</dbReference>
<dbReference type="EMBL" id="FNCJ01000006">
    <property type="protein sequence ID" value="SDH01017.1"/>
    <property type="molecule type" value="Genomic_DNA"/>
</dbReference>
<accession>A0A1G7YXA4</accession>
<proteinExistence type="inferred from homology"/>
<dbReference type="InterPro" id="IPR003423">
    <property type="entry name" value="OMP_efflux"/>
</dbReference>
<protein>
    <submittedName>
        <fullName evidence="4">Efflux transporter, outer membrane factor (OMF) lipoprotein, NodT family</fullName>
    </submittedName>
</protein>
<dbReference type="PANTHER" id="PTHR30203">
    <property type="entry name" value="OUTER MEMBRANE CATION EFFLUX PROTEIN"/>
    <property type="match status" value="1"/>
</dbReference>
<dbReference type="InterPro" id="IPR010131">
    <property type="entry name" value="MdtP/NodT-like"/>
</dbReference>
<feature type="compositionally biased region" description="Low complexity" evidence="3">
    <location>
        <begin position="34"/>
        <end position="49"/>
    </location>
</feature>
<dbReference type="NCBIfam" id="TIGR01845">
    <property type="entry name" value="outer_NodT"/>
    <property type="match status" value="1"/>
</dbReference>
<dbReference type="RefSeq" id="WP_090685614.1">
    <property type="nucleotide sequence ID" value="NZ_FNCJ01000006.1"/>
</dbReference>
<keyword evidence="2" id="KW-0812">Transmembrane</keyword>
<dbReference type="PROSITE" id="PS51257">
    <property type="entry name" value="PROKAR_LIPOPROTEIN"/>
    <property type="match status" value="1"/>
</dbReference>
<feature type="region of interest" description="Disordered" evidence="3">
    <location>
        <begin position="34"/>
        <end position="53"/>
    </location>
</feature>
<evidence type="ECO:0000313" key="5">
    <source>
        <dbReference type="Proteomes" id="UP000199706"/>
    </source>
</evidence>
<evidence type="ECO:0000256" key="2">
    <source>
        <dbReference type="RuleBase" id="RU362097"/>
    </source>
</evidence>
<dbReference type="GO" id="GO:0015562">
    <property type="term" value="F:efflux transmembrane transporter activity"/>
    <property type="evidence" value="ECO:0007669"/>
    <property type="project" value="InterPro"/>
</dbReference>
<feature type="chain" id="PRO_5011328935" evidence="2">
    <location>
        <begin position="24"/>
        <end position="515"/>
    </location>
</feature>